<dbReference type="Proteomes" id="UP000179797">
    <property type="component" value="Unassembled WGS sequence"/>
</dbReference>
<keyword evidence="2" id="KW-0645">Protease</keyword>
<name>A0A1S1YUC2_FLAPC</name>
<dbReference type="NCBIfam" id="TIGR04183">
    <property type="entry name" value="Por_Secre_tail"/>
    <property type="match status" value="1"/>
</dbReference>
<evidence type="ECO:0000256" key="1">
    <source>
        <dbReference type="ARBA" id="ARBA00006534"/>
    </source>
</evidence>
<evidence type="ECO:0000256" key="2">
    <source>
        <dbReference type="ARBA" id="ARBA00022670"/>
    </source>
</evidence>
<dbReference type="SMART" id="SM00060">
    <property type="entry name" value="FN3"/>
    <property type="match status" value="1"/>
</dbReference>
<organism evidence="6 7">
    <name type="scientific">Flammeovirga pacifica</name>
    <dbReference type="NCBI Taxonomy" id="915059"/>
    <lineage>
        <taxon>Bacteria</taxon>
        <taxon>Pseudomonadati</taxon>
        <taxon>Bacteroidota</taxon>
        <taxon>Cytophagia</taxon>
        <taxon>Cytophagales</taxon>
        <taxon>Flammeovirgaceae</taxon>
        <taxon>Flammeovirga</taxon>
    </lineage>
</organism>
<keyword evidence="4" id="KW-0720">Serine protease</keyword>
<dbReference type="CDD" id="cd00063">
    <property type="entry name" value="FN3"/>
    <property type="match status" value="1"/>
</dbReference>
<dbReference type="PROSITE" id="PS50853">
    <property type="entry name" value="FN3"/>
    <property type="match status" value="1"/>
</dbReference>
<dbReference type="PANTHER" id="PTHR36175">
    <property type="entry name" value="CYANOPHYCINASE"/>
    <property type="match status" value="1"/>
</dbReference>
<dbReference type="EMBL" id="JRYR02000002">
    <property type="protein sequence ID" value="OHX64463.1"/>
    <property type="molecule type" value="Genomic_DNA"/>
</dbReference>
<keyword evidence="3" id="KW-0378">Hydrolase</keyword>
<evidence type="ECO:0000256" key="3">
    <source>
        <dbReference type="ARBA" id="ARBA00022801"/>
    </source>
</evidence>
<gene>
    <name evidence="6" type="ORF">NH26_23045</name>
</gene>
<dbReference type="InterPro" id="IPR013783">
    <property type="entry name" value="Ig-like_fold"/>
</dbReference>
<feature type="domain" description="Fibronectin type-III" evidence="5">
    <location>
        <begin position="409"/>
        <end position="493"/>
    </location>
</feature>
<dbReference type="SUPFAM" id="SSF52317">
    <property type="entry name" value="Class I glutamine amidotransferase-like"/>
    <property type="match status" value="1"/>
</dbReference>
<dbReference type="InterPro" id="IPR003961">
    <property type="entry name" value="FN3_dom"/>
</dbReference>
<dbReference type="GO" id="GO:0008236">
    <property type="term" value="F:serine-type peptidase activity"/>
    <property type="evidence" value="ECO:0007669"/>
    <property type="project" value="UniProtKB-KW"/>
</dbReference>
<comment type="similarity">
    <text evidence="1">Belongs to the peptidase S51 family.</text>
</comment>
<dbReference type="GO" id="GO:0006508">
    <property type="term" value="P:proteolysis"/>
    <property type="evidence" value="ECO:0007669"/>
    <property type="project" value="UniProtKB-KW"/>
</dbReference>
<dbReference type="InterPro" id="IPR026444">
    <property type="entry name" value="Secre_tail"/>
</dbReference>
<protein>
    <recommendedName>
        <fullName evidence="5">Fibronectin type-III domain-containing protein</fullName>
    </recommendedName>
</protein>
<accession>A0A1S1YUC2</accession>
<dbReference type="Gene3D" id="3.40.50.880">
    <property type="match status" value="1"/>
</dbReference>
<dbReference type="SUPFAM" id="SSF49265">
    <property type="entry name" value="Fibronectin type III"/>
    <property type="match status" value="1"/>
</dbReference>
<dbReference type="STRING" id="915059.NH26_23045"/>
<dbReference type="Pfam" id="PF20009">
    <property type="entry name" value="GEVED"/>
    <property type="match status" value="1"/>
</dbReference>
<dbReference type="InterPro" id="IPR005320">
    <property type="entry name" value="Peptidase_S51"/>
</dbReference>
<proteinExistence type="inferred from homology"/>
<reference evidence="6 7" key="1">
    <citation type="journal article" date="2012" name="Int. J. Syst. Evol. Microbiol.">
        <title>Flammeovirga pacifica sp. nov., isolated from deep-sea sediment.</title>
        <authorList>
            <person name="Xu H."/>
            <person name="Fu Y."/>
            <person name="Yang N."/>
            <person name="Ding Z."/>
            <person name="Lai Q."/>
            <person name="Zeng R."/>
        </authorList>
    </citation>
    <scope>NUCLEOTIDE SEQUENCE [LARGE SCALE GENOMIC DNA]</scope>
    <source>
        <strain evidence="7">DSM 24597 / LMG 26175 / WPAGA1</strain>
    </source>
</reference>
<evidence type="ECO:0000313" key="6">
    <source>
        <dbReference type="EMBL" id="OHX64463.1"/>
    </source>
</evidence>
<evidence type="ECO:0000256" key="4">
    <source>
        <dbReference type="ARBA" id="ARBA00022825"/>
    </source>
</evidence>
<dbReference type="Pfam" id="PF18962">
    <property type="entry name" value="Por_Secre_tail"/>
    <property type="match status" value="1"/>
</dbReference>
<dbReference type="Gene3D" id="2.60.40.10">
    <property type="entry name" value="Immunoglobulins"/>
    <property type="match status" value="1"/>
</dbReference>
<evidence type="ECO:0000259" key="5">
    <source>
        <dbReference type="PROSITE" id="PS50853"/>
    </source>
</evidence>
<dbReference type="InterPro" id="IPR045474">
    <property type="entry name" value="GEVED"/>
</dbReference>
<dbReference type="InterPro" id="IPR029062">
    <property type="entry name" value="Class_I_gatase-like"/>
</dbReference>
<dbReference type="Pfam" id="PF03575">
    <property type="entry name" value="Peptidase_S51"/>
    <property type="match status" value="1"/>
</dbReference>
<dbReference type="CDD" id="cd03145">
    <property type="entry name" value="GAT1_cyanophycinase"/>
    <property type="match status" value="1"/>
</dbReference>
<evidence type="ECO:0000313" key="7">
    <source>
        <dbReference type="Proteomes" id="UP000179797"/>
    </source>
</evidence>
<dbReference type="InterPro" id="IPR036116">
    <property type="entry name" value="FN3_sf"/>
</dbReference>
<keyword evidence="7" id="KW-1185">Reference proteome</keyword>
<sequence length="717" mass="77557">MGHVTTRTMPLGLSQHLNITMMKINNYFYVKASLVVLFILFTSLSFGQGYNFSLEGGTWNGHGNTNNQQATMLVGGAEVGGDGEVNATQWFLNQSGGGDYLVLRTDAVGNQASWVWSNFNNSISSAAELSITTVNGANNATVAQYIRDAEALFIAGGDQREYMDLWKGTAVAEAINYLINVKKVPIGGTSAGMAIMGGAYYAPSSSGVLTSEILNNPFHSYTVNSFFYNDFLQNPFLNKVITDTHLDRTHGTGNENRYGRAFGMLARTISDQNDQQRYAIACDEATFVCIDATGNAKVFGDGGQSQYPTKAYFMVGNCATPETISSGQPLVWNKNGEAVKAYVIQGSVNGNGNSFNLNDWKTASGGGWLNMYTNNGYTGFNYTNGSGASIGATPPSCSGGGTPPATCDTPTLSIGTSTSNTISLSWNNTGANDYKLRYREAGTSSWTTLTLGTTSTTISGLQASTSYEFRIRSICGSDQSSYSPIQSASTNGGLQYCSSNANSTSYEFIDEIGIDGNYSFSGNDNGYGDYTSVSFNLNQGGNHTFFLDPNTSSRERVVVWIDYNQDGVFDENSEEVLYKQTRRSFTSSFTVPNNAVLGATRMRVSMQYASDGYPYPCDVLDYGEVEDYTVVISNSSSQRQGGIVNLDHGSLAYPNPTEGQLYYPTSEEVTLIVTDALGRELKRKNTNTINISDLKSGLYYLRIIEGGNESIQKIIKN</sequence>
<dbReference type="AlphaFoldDB" id="A0A1S1YUC2"/>
<comment type="caution">
    <text evidence="6">The sequence shown here is derived from an EMBL/GenBank/DDBJ whole genome shotgun (WGS) entry which is preliminary data.</text>
</comment>
<dbReference type="Pfam" id="PF00041">
    <property type="entry name" value="fn3"/>
    <property type="match status" value="1"/>
</dbReference>
<dbReference type="PANTHER" id="PTHR36175:SF1">
    <property type="entry name" value="CYANOPHYCINASE"/>
    <property type="match status" value="1"/>
</dbReference>